<evidence type="ECO:0000313" key="2">
    <source>
        <dbReference type="Proteomes" id="UP000188879"/>
    </source>
</evidence>
<protein>
    <submittedName>
        <fullName evidence="1">Uncharacterized protein</fullName>
    </submittedName>
</protein>
<name>A0A1V2H514_9PROT</name>
<reference evidence="1 2" key="1">
    <citation type="submission" date="2016-10" db="EMBL/GenBank/DDBJ databases">
        <title>Draft Genome sequence of Roseomonas sp. strain M3.</title>
        <authorList>
            <person name="Subhash Y."/>
            <person name="Lee S."/>
        </authorList>
    </citation>
    <scope>NUCLEOTIDE SEQUENCE [LARGE SCALE GENOMIC DNA]</scope>
    <source>
        <strain evidence="1 2">M3</strain>
    </source>
</reference>
<evidence type="ECO:0000313" key="1">
    <source>
        <dbReference type="EMBL" id="ONG54279.1"/>
    </source>
</evidence>
<dbReference type="EMBL" id="MLCO01000087">
    <property type="protein sequence ID" value="ONG54279.1"/>
    <property type="molecule type" value="Genomic_DNA"/>
</dbReference>
<keyword evidence="2" id="KW-1185">Reference proteome</keyword>
<proteinExistence type="predicted"/>
<dbReference type="Proteomes" id="UP000188879">
    <property type="component" value="Unassembled WGS sequence"/>
</dbReference>
<sequence>MPAETDFDDWIIATHAEAGDFTMLFVLLGVGETTVEPRRAAWLHVMGDETRWPEMKRLFIGAGVAWDGVVFYRAGREGLVPDDTARARLAALTARLHEDRSLIRDGFFFNADGLTMQLEEVRRH</sequence>
<accession>A0A1V2H514</accession>
<dbReference type="AlphaFoldDB" id="A0A1V2H514"/>
<gene>
    <name evidence="1" type="ORF">BKE38_10570</name>
</gene>
<comment type="caution">
    <text evidence="1">The sequence shown here is derived from an EMBL/GenBank/DDBJ whole genome shotgun (WGS) entry which is preliminary data.</text>
</comment>
<organism evidence="1 2">
    <name type="scientific">Teichococcus deserti</name>
    <dbReference type="NCBI Taxonomy" id="1817963"/>
    <lineage>
        <taxon>Bacteria</taxon>
        <taxon>Pseudomonadati</taxon>
        <taxon>Pseudomonadota</taxon>
        <taxon>Alphaproteobacteria</taxon>
        <taxon>Acetobacterales</taxon>
        <taxon>Roseomonadaceae</taxon>
        <taxon>Roseomonas</taxon>
    </lineage>
</organism>